<evidence type="ECO:0000256" key="5">
    <source>
        <dbReference type="RuleBase" id="RU000499"/>
    </source>
</evidence>
<organism evidence="6 7">
    <name type="scientific">Histidinibacterium aquaticum</name>
    <dbReference type="NCBI Taxonomy" id="2613962"/>
    <lineage>
        <taxon>Bacteria</taxon>
        <taxon>Pseudomonadati</taxon>
        <taxon>Pseudomonadota</taxon>
        <taxon>Alphaproteobacteria</taxon>
        <taxon>Rhodobacterales</taxon>
        <taxon>Paracoccaceae</taxon>
        <taxon>Histidinibacterium</taxon>
    </lineage>
</organism>
<dbReference type="InterPro" id="IPR036249">
    <property type="entry name" value="Thioredoxin-like_sf"/>
</dbReference>
<gene>
    <name evidence="6" type="ORF">F3S47_02780</name>
</gene>
<comment type="similarity">
    <text evidence="1 5">Belongs to the glutathione peroxidase family.</text>
</comment>
<dbReference type="InterPro" id="IPR000889">
    <property type="entry name" value="Glutathione_peroxidase"/>
</dbReference>
<dbReference type="PROSITE" id="PS51355">
    <property type="entry name" value="GLUTATHIONE_PEROXID_3"/>
    <property type="match status" value="1"/>
</dbReference>
<accession>A0A5J5GSU4</accession>
<dbReference type="GO" id="GO:0004601">
    <property type="term" value="F:peroxidase activity"/>
    <property type="evidence" value="ECO:0007669"/>
    <property type="project" value="UniProtKB-KW"/>
</dbReference>
<dbReference type="Gene3D" id="3.40.30.10">
    <property type="entry name" value="Glutaredoxin"/>
    <property type="match status" value="1"/>
</dbReference>
<dbReference type="PRINTS" id="PR01011">
    <property type="entry name" value="GLUTPROXDASE"/>
</dbReference>
<dbReference type="GO" id="GO:0034599">
    <property type="term" value="P:cellular response to oxidative stress"/>
    <property type="evidence" value="ECO:0007669"/>
    <property type="project" value="TreeGrafter"/>
</dbReference>
<dbReference type="SUPFAM" id="SSF52833">
    <property type="entry name" value="Thioredoxin-like"/>
    <property type="match status" value="1"/>
</dbReference>
<comment type="caution">
    <text evidence="6">The sequence shown here is derived from an EMBL/GenBank/DDBJ whole genome shotgun (WGS) entry which is preliminary data.</text>
</comment>
<dbReference type="Proteomes" id="UP000326554">
    <property type="component" value="Unassembled WGS sequence"/>
</dbReference>
<dbReference type="Pfam" id="PF00255">
    <property type="entry name" value="GSHPx"/>
    <property type="match status" value="1"/>
</dbReference>
<keyword evidence="2 5" id="KW-0575">Peroxidase</keyword>
<dbReference type="PANTHER" id="PTHR11592">
    <property type="entry name" value="GLUTATHIONE PEROXIDASE"/>
    <property type="match status" value="1"/>
</dbReference>
<evidence type="ECO:0000256" key="4">
    <source>
        <dbReference type="PIRSR" id="PIRSR000303-1"/>
    </source>
</evidence>
<protein>
    <recommendedName>
        <fullName evidence="5">Glutathione peroxidase</fullName>
    </recommendedName>
</protein>
<sequence>MTAAAAATGERNGQMPHVTLNSIDGGEIDLGDYAGKPILLVNTASLCAFTPQFAGLQDLWDAYRSDGLMVLAVPSDDFRQELENEEAVRDYCAMHFGIDMPMTAITPVLGEGAHPLYLWLAGEGVVPKWNFHKVLIDRDGRVITDWPSAVQPMSPMITEAVEGALGG</sequence>
<reference evidence="6 7" key="1">
    <citation type="submission" date="2019-09" db="EMBL/GenBank/DDBJ databases">
        <authorList>
            <person name="Park J.-S."/>
            <person name="Choi H.-J."/>
        </authorList>
    </citation>
    <scope>NUCLEOTIDE SEQUENCE [LARGE SCALE GENOMIC DNA]</scope>
    <source>
        <strain evidence="6 7">176SS1-4</strain>
    </source>
</reference>
<feature type="active site" evidence="4">
    <location>
        <position position="47"/>
    </location>
</feature>
<keyword evidence="7" id="KW-1185">Reference proteome</keyword>
<dbReference type="CDD" id="cd00340">
    <property type="entry name" value="GSH_Peroxidase"/>
    <property type="match status" value="1"/>
</dbReference>
<dbReference type="AlphaFoldDB" id="A0A5J5GSU4"/>
<keyword evidence="3 5" id="KW-0560">Oxidoreductase</keyword>
<evidence type="ECO:0000256" key="1">
    <source>
        <dbReference type="ARBA" id="ARBA00006926"/>
    </source>
</evidence>
<evidence type="ECO:0000256" key="3">
    <source>
        <dbReference type="ARBA" id="ARBA00023002"/>
    </source>
</evidence>
<evidence type="ECO:0000313" key="7">
    <source>
        <dbReference type="Proteomes" id="UP000326554"/>
    </source>
</evidence>
<proteinExistence type="inferred from homology"/>
<dbReference type="InterPro" id="IPR029759">
    <property type="entry name" value="GPX_AS"/>
</dbReference>
<evidence type="ECO:0000256" key="2">
    <source>
        <dbReference type="ARBA" id="ARBA00022559"/>
    </source>
</evidence>
<dbReference type="PIRSF" id="PIRSF000303">
    <property type="entry name" value="Glutathion_perox"/>
    <property type="match status" value="1"/>
</dbReference>
<dbReference type="EMBL" id="VYQE01000001">
    <property type="protein sequence ID" value="KAA9010713.1"/>
    <property type="molecule type" value="Genomic_DNA"/>
</dbReference>
<name>A0A5J5GSU4_9RHOB</name>
<dbReference type="PANTHER" id="PTHR11592:SF78">
    <property type="entry name" value="GLUTATHIONE PEROXIDASE"/>
    <property type="match status" value="1"/>
</dbReference>
<evidence type="ECO:0000313" key="6">
    <source>
        <dbReference type="EMBL" id="KAA9010713.1"/>
    </source>
</evidence>
<dbReference type="PROSITE" id="PS00460">
    <property type="entry name" value="GLUTATHIONE_PEROXID_1"/>
    <property type="match status" value="1"/>
</dbReference>